<evidence type="ECO:0000313" key="3">
    <source>
        <dbReference type="Proteomes" id="UP000734218"/>
    </source>
</evidence>
<dbReference type="InterPro" id="IPR011990">
    <property type="entry name" value="TPR-like_helical_dom_sf"/>
</dbReference>
<feature type="chain" id="PRO_5046717932" evidence="1">
    <location>
        <begin position="22"/>
        <end position="113"/>
    </location>
</feature>
<evidence type="ECO:0000313" key="2">
    <source>
        <dbReference type="EMBL" id="NJC33071.1"/>
    </source>
</evidence>
<protein>
    <submittedName>
        <fullName evidence="2">Tfp pilus assembly protein PilF</fullName>
    </submittedName>
</protein>
<dbReference type="SUPFAM" id="SSF48452">
    <property type="entry name" value="TPR-like"/>
    <property type="match status" value="1"/>
</dbReference>
<dbReference type="EMBL" id="JAATJE010000001">
    <property type="protein sequence ID" value="NJC33071.1"/>
    <property type="molecule type" value="Genomic_DNA"/>
</dbReference>
<keyword evidence="1" id="KW-0732">Signal</keyword>
<proteinExistence type="predicted"/>
<name>A0ABX0XIB0_9SPHN</name>
<keyword evidence="3" id="KW-1185">Reference proteome</keyword>
<feature type="signal peptide" evidence="1">
    <location>
        <begin position="1"/>
        <end position="21"/>
    </location>
</feature>
<reference evidence="2 3" key="1">
    <citation type="submission" date="2020-03" db="EMBL/GenBank/DDBJ databases">
        <title>Genomic Encyclopedia of Type Strains, Phase IV (KMG-IV): sequencing the most valuable type-strain genomes for metagenomic binning, comparative biology and taxonomic classification.</title>
        <authorList>
            <person name="Goeker M."/>
        </authorList>
    </citation>
    <scope>NUCLEOTIDE SEQUENCE [LARGE SCALE GENOMIC DNA]</scope>
    <source>
        <strain evidence="2 3">DSM 27651</strain>
    </source>
</reference>
<gene>
    <name evidence="2" type="ORF">GGR88_000545</name>
</gene>
<dbReference type="RefSeq" id="WP_167952751.1">
    <property type="nucleotide sequence ID" value="NZ_JAATJE010000001.1"/>
</dbReference>
<dbReference type="Proteomes" id="UP000734218">
    <property type="component" value="Unassembled WGS sequence"/>
</dbReference>
<evidence type="ECO:0000256" key="1">
    <source>
        <dbReference type="SAM" id="SignalP"/>
    </source>
</evidence>
<accession>A0ABX0XIB0</accession>
<organism evidence="2 3">
    <name type="scientific">Sphingomonas jejuensis</name>
    <dbReference type="NCBI Taxonomy" id="904715"/>
    <lineage>
        <taxon>Bacteria</taxon>
        <taxon>Pseudomonadati</taxon>
        <taxon>Pseudomonadota</taxon>
        <taxon>Alphaproteobacteria</taxon>
        <taxon>Sphingomonadales</taxon>
        <taxon>Sphingomonadaceae</taxon>
        <taxon>Sphingomonas</taxon>
    </lineage>
</organism>
<sequence length="113" mass="11719">MNKLIVAAAVMAGGLGAPAMAQSHYGAQALLAGRDDLARTIIQARLAAEPNEPSALLNAALLAQRSGRHAESRAFYAQVLGGENVALDVADGRTMMSHDIARRGLALSQVASR</sequence>
<comment type="caution">
    <text evidence="2">The sequence shown here is derived from an EMBL/GenBank/DDBJ whole genome shotgun (WGS) entry which is preliminary data.</text>
</comment>